<name>A0A6J8CGW6_MYTCO</name>
<sequence length="156" mass="18573">MLRNFELLFIRTNGGRKQLAKDQGHMVQQLQEQAVLEHASFLVFLWIPHPVSNSLFFPVHAERRRYWSKSKRTNVTFDTVKKYFESCRCSSGKRTYHHKLATRWHICQQHKDMLASDIKHLNDSEENESENVILTDEDTENERKLDYIQRHKTVSS</sequence>
<evidence type="ECO:0000313" key="2">
    <source>
        <dbReference type="Proteomes" id="UP000507470"/>
    </source>
</evidence>
<evidence type="ECO:0000313" key="1">
    <source>
        <dbReference type="EMBL" id="CAC5394746.1"/>
    </source>
</evidence>
<dbReference type="OrthoDB" id="8948380at2759"/>
<accession>A0A6J8CGW6</accession>
<dbReference type="EMBL" id="CACVKT020005367">
    <property type="protein sequence ID" value="CAC5394746.1"/>
    <property type="molecule type" value="Genomic_DNA"/>
</dbReference>
<gene>
    <name evidence="1" type="ORF">MCOR_29469</name>
</gene>
<proteinExistence type="predicted"/>
<keyword evidence="2" id="KW-1185">Reference proteome</keyword>
<dbReference type="Proteomes" id="UP000507470">
    <property type="component" value="Unassembled WGS sequence"/>
</dbReference>
<organism evidence="1 2">
    <name type="scientific">Mytilus coruscus</name>
    <name type="common">Sea mussel</name>
    <dbReference type="NCBI Taxonomy" id="42192"/>
    <lineage>
        <taxon>Eukaryota</taxon>
        <taxon>Metazoa</taxon>
        <taxon>Spiralia</taxon>
        <taxon>Lophotrochozoa</taxon>
        <taxon>Mollusca</taxon>
        <taxon>Bivalvia</taxon>
        <taxon>Autobranchia</taxon>
        <taxon>Pteriomorphia</taxon>
        <taxon>Mytilida</taxon>
        <taxon>Mytiloidea</taxon>
        <taxon>Mytilidae</taxon>
        <taxon>Mytilinae</taxon>
        <taxon>Mytilus</taxon>
    </lineage>
</organism>
<dbReference type="AlphaFoldDB" id="A0A6J8CGW6"/>
<protein>
    <submittedName>
        <fullName evidence="1">Uncharacterized protein</fullName>
    </submittedName>
</protein>
<reference evidence="1 2" key="1">
    <citation type="submission" date="2020-06" db="EMBL/GenBank/DDBJ databases">
        <authorList>
            <person name="Li R."/>
            <person name="Bekaert M."/>
        </authorList>
    </citation>
    <scope>NUCLEOTIDE SEQUENCE [LARGE SCALE GENOMIC DNA]</scope>
    <source>
        <strain evidence="2">wild</strain>
    </source>
</reference>